<proteinExistence type="inferred from homology"/>
<dbReference type="InterPro" id="IPR013325">
    <property type="entry name" value="RNA_pol_sigma_r2"/>
</dbReference>
<evidence type="ECO:0000256" key="3">
    <source>
        <dbReference type="ARBA" id="ARBA00023082"/>
    </source>
</evidence>
<dbReference type="STRING" id="1121130.GCA_000519105_03303"/>
<evidence type="ECO:0000313" key="11">
    <source>
        <dbReference type="Proteomes" id="UP000654720"/>
    </source>
</evidence>
<gene>
    <name evidence="7" type="ORF">DWW18_17200</name>
    <name evidence="8" type="ORF">DWZ68_14655</name>
    <name evidence="6" type="ORF">I6J59_01600</name>
</gene>
<reference evidence="9 10" key="1">
    <citation type="submission" date="2018-08" db="EMBL/GenBank/DDBJ databases">
        <title>A genome reference for cultivated species of the human gut microbiota.</title>
        <authorList>
            <person name="Zou Y."/>
            <person name="Xue W."/>
            <person name="Luo G."/>
        </authorList>
    </citation>
    <scope>NUCLEOTIDE SEQUENCE [LARGE SCALE GENOMIC DNA]</scope>
    <source>
        <strain evidence="7 9">AF14-49</strain>
        <strain evidence="8 10">AF34-33</strain>
    </source>
</reference>
<keyword evidence="3" id="KW-0731">Sigma factor</keyword>
<dbReference type="AlphaFoldDB" id="A0A412WVY7"/>
<dbReference type="InterPro" id="IPR000792">
    <property type="entry name" value="Tscrpt_reg_LuxR_C"/>
</dbReference>
<organism evidence="7 9">
    <name type="scientific">Butyricimonas virosa</name>
    <dbReference type="NCBI Taxonomy" id="544645"/>
    <lineage>
        <taxon>Bacteria</taxon>
        <taxon>Pseudomonadati</taxon>
        <taxon>Bacteroidota</taxon>
        <taxon>Bacteroidia</taxon>
        <taxon>Bacteroidales</taxon>
        <taxon>Odoribacteraceae</taxon>
        <taxon>Butyricimonas</taxon>
    </lineage>
</organism>
<evidence type="ECO:0000259" key="5">
    <source>
        <dbReference type="SMART" id="SM00421"/>
    </source>
</evidence>
<evidence type="ECO:0000313" key="10">
    <source>
        <dbReference type="Proteomes" id="UP000286038"/>
    </source>
</evidence>
<dbReference type="SUPFAM" id="SSF88946">
    <property type="entry name" value="Sigma2 domain of RNA polymerase sigma factors"/>
    <property type="match status" value="1"/>
</dbReference>
<dbReference type="InterPro" id="IPR013324">
    <property type="entry name" value="RNA_pol_sigma_r3/r4-like"/>
</dbReference>
<dbReference type="Proteomes" id="UP000286038">
    <property type="component" value="Unassembled WGS sequence"/>
</dbReference>
<evidence type="ECO:0000256" key="4">
    <source>
        <dbReference type="ARBA" id="ARBA00023163"/>
    </source>
</evidence>
<dbReference type="Pfam" id="PF08281">
    <property type="entry name" value="Sigma70_r4_2"/>
    <property type="match status" value="1"/>
</dbReference>
<evidence type="ECO:0000313" key="6">
    <source>
        <dbReference type="EMBL" id="QRO50361.1"/>
    </source>
</evidence>
<evidence type="ECO:0000313" key="9">
    <source>
        <dbReference type="Proteomes" id="UP000283589"/>
    </source>
</evidence>
<dbReference type="RefSeq" id="WP_027201858.1">
    <property type="nucleotide sequence ID" value="NZ_CABJDM010000024.1"/>
</dbReference>
<dbReference type="Proteomes" id="UP000654720">
    <property type="component" value="Chromosome"/>
</dbReference>
<dbReference type="PANTHER" id="PTHR43133">
    <property type="entry name" value="RNA POLYMERASE ECF-TYPE SIGMA FACTO"/>
    <property type="match status" value="1"/>
</dbReference>
<dbReference type="InterPro" id="IPR039425">
    <property type="entry name" value="RNA_pol_sigma-70-like"/>
</dbReference>
<dbReference type="SUPFAM" id="SSF88659">
    <property type="entry name" value="Sigma3 and sigma4 domains of RNA polymerase sigma factors"/>
    <property type="match status" value="1"/>
</dbReference>
<dbReference type="GO" id="GO:0003677">
    <property type="term" value="F:DNA binding"/>
    <property type="evidence" value="ECO:0007669"/>
    <property type="project" value="InterPro"/>
</dbReference>
<keyword evidence="2" id="KW-0805">Transcription regulation</keyword>
<sequence>MHDDELRFISDINAKKENAWKRLYQNYYPALCNYASRIIQDEVIVEDIVQESLINLWDSSATFQNIRSLTGWLYQAVYTRSLNTIRDQARTNKLHQNLWESVKEELTEEMAINSAIEEEILHKFRTIITQLSPQQQEIMKMSMDGMKVKEIAKVLNVSENAIKMQKKRAYSVIREELGECWSVLLIMRFPNLKIYE</sequence>
<dbReference type="Gene3D" id="1.10.10.10">
    <property type="entry name" value="Winged helix-like DNA-binding domain superfamily/Winged helix DNA-binding domain"/>
    <property type="match status" value="1"/>
</dbReference>
<dbReference type="Proteomes" id="UP000283589">
    <property type="component" value="Unassembled WGS sequence"/>
</dbReference>
<accession>A0A412WVY7</accession>
<dbReference type="InterPro" id="IPR036388">
    <property type="entry name" value="WH-like_DNA-bd_sf"/>
</dbReference>
<dbReference type="Gene3D" id="1.10.1740.10">
    <property type="match status" value="1"/>
</dbReference>
<feature type="domain" description="HTH luxR-type" evidence="5">
    <location>
        <begin position="128"/>
        <end position="181"/>
    </location>
</feature>
<dbReference type="InterPro" id="IPR007627">
    <property type="entry name" value="RNA_pol_sigma70_r2"/>
</dbReference>
<name>A0A412WVY7_9BACT</name>
<evidence type="ECO:0000313" key="7">
    <source>
        <dbReference type="EMBL" id="RGV31558.1"/>
    </source>
</evidence>
<keyword evidence="11" id="KW-1185">Reference proteome</keyword>
<dbReference type="NCBIfam" id="TIGR02937">
    <property type="entry name" value="sigma70-ECF"/>
    <property type="match status" value="1"/>
</dbReference>
<dbReference type="InterPro" id="IPR014284">
    <property type="entry name" value="RNA_pol_sigma-70_dom"/>
</dbReference>
<dbReference type="InterPro" id="IPR013249">
    <property type="entry name" value="RNA_pol_sigma70_r4_t2"/>
</dbReference>
<dbReference type="GO" id="GO:0006352">
    <property type="term" value="P:DNA-templated transcription initiation"/>
    <property type="evidence" value="ECO:0007669"/>
    <property type="project" value="InterPro"/>
</dbReference>
<dbReference type="Pfam" id="PF04542">
    <property type="entry name" value="Sigma70_r2"/>
    <property type="match status" value="1"/>
</dbReference>
<protein>
    <submittedName>
        <fullName evidence="7">Sigma-70 family RNA polymerase sigma factor</fullName>
    </submittedName>
</protein>
<dbReference type="EMBL" id="CP069450">
    <property type="protein sequence ID" value="QRO50361.1"/>
    <property type="molecule type" value="Genomic_DNA"/>
</dbReference>
<dbReference type="GO" id="GO:0016987">
    <property type="term" value="F:sigma factor activity"/>
    <property type="evidence" value="ECO:0007669"/>
    <property type="project" value="UniProtKB-KW"/>
</dbReference>
<evidence type="ECO:0000256" key="2">
    <source>
        <dbReference type="ARBA" id="ARBA00023015"/>
    </source>
</evidence>
<reference evidence="6 11" key="2">
    <citation type="submission" date="2021-02" db="EMBL/GenBank/DDBJ databases">
        <title>FDA dAtabase for Regulatory Grade micrObial Sequences (FDA-ARGOS): Supporting development and validation of Infectious Disease Dx tests.</title>
        <authorList>
            <person name="Carlson P."/>
            <person name="Fischbach M."/>
            <person name="Hastie J."/>
            <person name="Bilen M."/>
            <person name="Cheng A."/>
            <person name="Tallon L."/>
            <person name="Sadzewicz L."/>
            <person name="Zhao X."/>
            <person name="Boylan J."/>
            <person name="Ott S."/>
            <person name="Bowen H."/>
            <person name="Vavikolanu K."/>
            <person name="Mehta A."/>
            <person name="Aluvathingal J."/>
            <person name="Nadendla S."/>
            <person name="Yan Y."/>
            <person name="Sichtig H."/>
        </authorList>
    </citation>
    <scope>NUCLEOTIDE SEQUENCE [LARGE SCALE GENOMIC DNA]</scope>
    <source>
        <strain evidence="6 11">FDAARGOS_1229</strain>
    </source>
</reference>
<dbReference type="EMBL" id="QRZA01000031">
    <property type="protein sequence ID" value="RGV31558.1"/>
    <property type="molecule type" value="Genomic_DNA"/>
</dbReference>
<comment type="similarity">
    <text evidence="1">Belongs to the sigma-70 factor family. ECF subfamily.</text>
</comment>
<keyword evidence="4" id="KW-0804">Transcription</keyword>
<dbReference type="SMART" id="SM00421">
    <property type="entry name" value="HTH_LUXR"/>
    <property type="match status" value="1"/>
</dbReference>
<dbReference type="GeneID" id="93096844"/>
<dbReference type="EMBL" id="QRPV01000024">
    <property type="protein sequence ID" value="RHM41288.1"/>
    <property type="molecule type" value="Genomic_DNA"/>
</dbReference>
<dbReference type="PANTHER" id="PTHR43133:SF46">
    <property type="entry name" value="RNA POLYMERASE SIGMA-70 FACTOR ECF SUBFAMILY"/>
    <property type="match status" value="1"/>
</dbReference>
<evidence type="ECO:0000256" key="1">
    <source>
        <dbReference type="ARBA" id="ARBA00010641"/>
    </source>
</evidence>
<evidence type="ECO:0000313" key="8">
    <source>
        <dbReference type="EMBL" id="RHM41288.1"/>
    </source>
</evidence>